<gene>
    <name evidence="2" type="ORF">KEG57_09760</name>
</gene>
<sequence length="384" mass="38363">MMQRSIQAVWVTLLAIASVACEASVVGGGSGAERSVDLGTPGAGGSAGGGGMGGTGGIGGTGGGIIEECDDAGHCLEILATGLNSPDAIAVDSANVYWTSFFDNTVMKCAVTGCGGAPTVLASGQPHPKVIALDDTSVYWGTLGNPGGDGSVMKCGLEGCAGAPESLLTNVNVGDIAVQNAQLYLTEITPQPGGAGLLLRCPTSGCANTPIELAQVQGVPSGLAVSGTKLVWGAIAIAMEAEVPSTVMTCDSNACTPAALASTSAIHVRHMAMDAVNVYWTNADFSVMKCPLTGCGSQMPITMASFDGLDIPHAIATDGVNVYWTVVAMGGTPAVMKCPVGGCENGPITLAVGPKIQGPAGIAVDATHVYWTDSEAGTVMRTLK</sequence>
<evidence type="ECO:0000313" key="3">
    <source>
        <dbReference type="Proteomes" id="UP001151081"/>
    </source>
</evidence>
<feature type="signal peptide" evidence="1">
    <location>
        <begin position="1"/>
        <end position="23"/>
    </location>
</feature>
<dbReference type="AlphaFoldDB" id="A0A9X4AQV8"/>
<reference evidence="2 3" key="1">
    <citation type="submission" date="2021-04" db="EMBL/GenBank/DDBJ databases">
        <title>Genome analysis of Polyangium sp.</title>
        <authorList>
            <person name="Li Y."/>
            <person name="Wang J."/>
        </authorList>
    </citation>
    <scope>NUCLEOTIDE SEQUENCE [LARGE SCALE GENOMIC DNA]</scope>
    <source>
        <strain evidence="2 3">SDU14</strain>
    </source>
</reference>
<evidence type="ECO:0000313" key="2">
    <source>
        <dbReference type="EMBL" id="MDC3980781.1"/>
    </source>
</evidence>
<evidence type="ECO:0000256" key="1">
    <source>
        <dbReference type="SAM" id="SignalP"/>
    </source>
</evidence>
<accession>A0A9X4AQV8</accession>
<keyword evidence="3" id="KW-1185">Reference proteome</keyword>
<keyword evidence="1" id="KW-0732">Signal</keyword>
<protein>
    <submittedName>
        <fullName evidence="2">Uncharacterized protein</fullName>
    </submittedName>
</protein>
<feature type="chain" id="PRO_5040892859" evidence="1">
    <location>
        <begin position="24"/>
        <end position="384"/>
    </location>
</feature>
<dbReference type="Gene3D" id="2.120.10.30">
    <property type="entry name" value="TolB, C-terminal domain"/>
    <property type="match status" value="2"/>
</dbReference>
<dbReference type="InterPro" id="IPR011042">
    <property type="entry name" value="6-blade_b-propeller_TolB-like"/>
</dbReference>
<dbReference type="SUPFAM" id="SSF63825">
    <property type="entry name" value="YWTD domain"/>
    <property type="match status" value="2"/>
</dbReference>
<organism evidence="2 3">
    <name type="scientific">Polyangium jinanense</name>
    <dbReference type="NCBI Taxonomy" id="2829994"/>
    <lineage>
        <taxon>Bacteria</taxon>
        <taxon>Pseudomonadati</taxon>
        <taxon>Myxococcota</taxon>
        <taxon>Polyangia</taxon>
        <taxon>Polyangiales</taxon>
        <taxon>Polyangiaceae</taxon>
        <taxon>Polyangium</taxon>
    </lineage>
</organism>
<dbReference type="RefSeq" id="WP_272419397.1">
    <property type="nucleotide sequence ID" value="NZ_JAGTJJ010000003.1"/>
</dbReference>
<name>A0A9X4AQV8_9BACT</name>
<proteinExistence type="predicted"/>
<dbReference type="PROSITE" id="PS51257">
    <property type="entry name" value="PROKAR_LIPOPROTEIN"/>
    <property type="match status" value="1"/>
</dbReference>
<dbReference type="Proteomes" id="UP001151081">
    <property type="component" value="Unassembled WGS sequence"/>
</dbReference>
<dbReference type="EMBL" id="JAGTJJ010000003">
    <property type="protein sequence ID" value="MDC3980781.1"/>
    <property type="molecule type" value="Genomic_DNA"/>
</dbReference>
<comment type="caution">
    <text evidence="2">The sequence shown here is derived from an EMBL/GenBank/DDBJ whole genome shotgun (WGS) entry which is preliminary data.</text>
</comment>